<keyword evidence="5" id="KW-0378">Hydrolase</keyword>
<dbReference type="InterPro" id="IPR011330">
    <property type="entry name" value="Glyco_hydro/deAcase_b/a-brl"/>
</dbReference>
<organism evidence="5 6">
    <name type="scientific">Glaciecola petra</name>
    <dbReference type="NCBI Taxonomy" id="3075602"/>
    <lineage>
        <taxon>Bacteria</taxon>
        <taxon>Pseudomonadati</taxon>
        <taxon>Pseudomonadota</taxon>
        <taxon>Gammaproteobacteria</taxon>
        <taxon>Alteromonadales</taxon>
        <taxon>Alteromonadaceae</taxon>
        <taxon>Glaciecola</taxon>
    </lineage>
</organism>
<evidence type="ECO:0000313" key="6">
    <source>
        <dbReference type="Proteomes" id="UP001253545"/>
    </source>
</evidence>
<dbReference type="RefSeq" id="WP_311368656.1">
    <property type="nucleotide sequence ID" value="NZ_JAVRHX010000002.1"/>
</dbReference>
<evidence type="ECO:0000256" key="2">
    <source>
        <dbReference type="ARBA" id="ARBA00022729"/>
    </source>
</evidence>
<reference evidence="5 6" key="1">
    <citation type="submission" date="2023-09" db="EMBL/GenBank/DDBJ databases">
        <authorList>
            <person name="Rey-Velasco X."/>
        </authorList>
    </citation>
    <scope>NUCLEOTIDE SEQUENCE [LARGE SCALE GENOMIC DNA]</scope>
    <source>
        <strain evidence="5 6">P117</strain>
    </source>
</reference>
<comment type="caution">
    <text evidence="5">The sequence shown here is derived from an EMBL/GenBank/DDBJ whole genome shotgun (WGS) entry which is preliminary data.</text>
</comment>
<evidence type="ECO:0000313" key="5">
    <source>
        <dbReference type="EMBL" id="MDT0595140.1"/>
    </source>
</evidence>
<dbReference type="GO" id="GO:0016787">
    <property type="term" value="F:hydrolase activity"/>
    <property type="evidence" value="ECO:0007669"/>
    <property type="project" value="UniProtKB-KW"/>
</dbReference>
<dbReference type="EC" id="3.-.-.-" evidence="5"/>
<gene>
    <name evidence="5" type="ORF">RM552_09820</name>
</gene>
<keyword evidence="2 3" id="KW-0732">Signal</keyword>
<dbReference type="InterPro" id="IPR051398">
    <property type="entry name" value="Polysacch_Deacetylase"/>
</dbReference>
<dbReference type="Pfam" id="PF01522">
    <property type="entry name" value="Polysacc_deac_1"/>
    <property type="match status" value="1"/>
</dbReference>
<feature type="chain" id="PRO_5046550608" evidence="3">
    <location>
        <begin position="21"/>
        <end position="358"/>
    </location>
</feature>
<evidence type="ECO:0000256" key="3">
    <source>
        <dbReference type="SAM" id="SignalP"/>
    </source>
</evidence>
<dbReference type="Proteomes" id="UP001253545">
    <property type="component" value="Unassembled WGS sequence"/>
</dbReference>
<dbReference type="SUPFAM" id="SSF88713">
    <property type="entry name" value="Glycoside hydrolase/deacetylase"/>
    <property type="match status" value="1"/>
</dbReference>
<feature type="signal peptide" evidence="3">
    <location>
        <begin position="1"/>
        <end position="20"/>
    </location>
</feature>
<accession>A0ABU2ZR82</accession>
<dbReference type="PROSITE" id="PS51677">
    <property type="entry name" value="NODB"/>
    <property type="match status" value="1"/>
</dbReference>
<dbReference type="Gene3D" id="3.20.20.370">
    <property type="entry name" value="Glycoside hydrolase/deacetylase"/>
    <property type="match status" value="1"/>
</dbReference>
<protein>
    <submittedName>
        <fullName evidence="5">Polysaccharide deacetylase family protein</fullName>
        <ecNumber evidence="5">3.-.-.-</ecNumber>
    </submittedName>
</protein>
<name>A0ABU2ZR82_9ALTE</name>
<sequence>MARVLLLYFIMLVNSVLADASENRDAIIPINERNFVILQYHHVATNTPSITSISPSVFSEHMRYLKEHHQVIDLDTALSKLKNKQPLPDKSVVITFDDGYKNIFENATPILEKYDFPYTVFINPDEIGNSNAQMTWQDIKSMMPLATFANHTLDHLHLLERLAGESESAWLIRVMDNINRAENAIRKQLSYSKKWLAYPFGEFNQDLRLRLQQQGYIGFGQQSGAVSNFSDTGALPRFPAAGIYANIKTLKTKLNSLAMPVIAQNPKRVEYMPKESIKSLSLTIEDHDLNMANFACYFKGESIAIERSNNSVNARLNHLTAPGRQRINCTAPSLSQKGRFYWYSYPIFTSTQDGKFLD</sequence>
<keyword evidence="6" id="KW-1185">Reference proteome</keyword>
<comment type="subcellular location">
    <subcellularLocation>
        <location evidence="1">Secreted</location>
    </subcellularLocation>
</comment>
<feature type="domain" description="NodB homology" evidence="4">
    <location>
        <begin position="90"/>
        <end position="292"/>
    </location>
</feature>
<dbReference type="CDD" id="cd10973">
    <property type="entry name" value="CE4_DAC_u4_5s"/>
    <property type="match status" value="1"/>
</dbReference>
<dbReference type="PANTHER" id="PTHR34216">
    <property type="match status" value="1"/>
</dbReference>
<dbReference type="EMBL" id="JAVRHX010000002">
    <property type="protein sequence ID" value="MDT0595140.1"/>
    <property type="molecule type" value="Genomic_DNA"/>
</dbReference>
<evidence type="ECO:0000256" key="1">
    <source>
        <dbReference type="ARBA" id="ARBA00004613"/>
    </source>
</evidence>
<dbReference type="PANTHER" id="PTHR34216:SF3">
    <property type="entry name" value="POLY-BETA-1,6-N-ACETYL-D-GLUCOSAMINE N-DEACETYLASE"/>
    <property type="match status" value="1"/>
</dbReference>
<proteinExistence type="predicted"/>
<dbReference type="InterPro" id="IPR002509">
    <property type="entry name" value="NODB_dom"/>
</dbReference>
<evidence type="ECO:0000259" key="4">
    <source>
        <dbReference type="PROSITE" id="PS51677"/>
    </source>
</evidence>